<organism evidence="3 4">
    <name type="scientific">Halomarina salina</name>
    <dbReference type="NCBI Taxonomy" id="1872699"/>
    <lineage>
        <taxon>Archaea</taxon>
        <taxon>Methanobacteriati</taxon>
        <taxon>Methanobacteriota</taxon>
        <taxon>Stenosarchaea group</taxon>
        <taxon>Halobacteria</taxon>
        <taxon>Halobacteriales</taxon>
        <taxon>Natronomonadaceae</taxon>
        <taxon>Halomarina</taxon>
    </lineage>
</organism>
<gene>
    <name evidence="3" type="ORF">ACFPYI_03410</name>
</gene>
<keyword evidence="1 3" id="KW-0808">Transferase</keyword>
<proteinExistence type="predicted"/>
<name>A0ABD5RIF2_9EURY</name>
<dbReference type="AlphaFoldDB" id="A0ABD5RIF2"/>
<keyword evidence="4" id="KW-1185">Reference proteome</keyword>
<dbReference type="EMBL" id="JBHSQH010000001">
    <property type="protein sequence ID" value="MFC5970368.1"/>
    <property type="molecule type" value="Genomic_DNA"/>
</dbReference>
<dbReference type="GO" id="GO:0016746">
    <property type="term" value="F:acyltransferase activity"/>
    <property type="evidence" value="ECO:0007669"/>
    <property type="project" value="UniProtKB-KW"/>
</dbReference>
<dbReference type="SUPFAM" id="SSF55729">
    <property type="entry name" value="Acyl-CoA N-acyltransferases (Nat)"/>
    <property type="match status" value="1"/>
</dbReference>
<sequence>MTWRVRGFRPTDAAAVWEVHVQDLQDSMPFFSPSWATDLHDVERTYLRRGTFLVAEDDGDVVATGGFIPETDDTAWLRRVRVLPAWKGSDVGRELLAELERRARLHGYERVVVHTSEHFDTVNRLVDALGYEQVDRSHRPEWGGDVLYFEKSL</sequence>
<protein>
    <submittedName>
        <fullName evidence="3">GNAT family N-acetyltransferase</fullName>
        <ecNumber evidence="3">2.3.-.-</ecNumber>
    </submittedName>
</protein>
<dbReference type="Proteomes" id="UP001596099">
    <property type="component" value="Unassembled WGS sequence"/>
</dbReference>
<dbReference type="PANTHER" id="PTHR13947:SF37">
    <property type="entry name" value="LD18367P"/>
    <property type="match status" value="1"/>
</dbReference>
<evidence type="ECO:0000256" key="1">
    <source>
        <dbReference type="ARBA" id="ARBA00022679"/>
    </source>
</evidence>
<dbReference type="CDD" id="cd04301">
    <property type="entry name" value="NAT_SF"/>
    <property type="match status" value="1"/>
</dbReference>
<dbReference type="EC" id="2.3.-.-" evidence="3"/>
<dbReference type="Gene3D" id="3.40.630.30">
    <property type="match status" value="1"/>
</dbReference>
<dbReference type="RefSeq" id="WP_247419316.1">
    <property type="nucleotide sequence ID" value="NZ_JALLGW010000002.1"/>
</dbReference>
<keyword evidence="3" id="KW-0012">Acyltransferase</keyword>
<dbReference type="InterPro" id="IPR016181">
    <property type="entry name" value="Acyl_CoA_acyltransferase"/>
</dbReference>
<accession>A0ABD5RIF2</accession>
<feature type="domain" description="N-acetyltransferase" evidence="2">
    <location>
        <begin position="3"/>
        <end position="153"/>
    </location>
</feature>
<evidence type="ECO:0000259" key="2">
    <source>
        <dbReference type="PROSITE" id="PS51186"/>
    </source>
</evidence>
<dbReference type="Pfam" id="PF00583">
    <property type="entry name" value="Acetyltransf_1"/>
    <property type="match status" value="1"/>
</dbReference>
<reference evidence="3 4" key="1">
    <citation type="journal article" date="2019" name="Int. J. Syst. Evol. Microbiol.">
        <title>The Global Catalogue of Microorganisms (GCM) 10K type strain sequencing project: providing services to taxonomists for standard genome sequencing and annotation.</title>
        <authorList>
            <consortium name="The Broad Institute Genomics Platform"/>
            <consortium name="The Broad Institute Genome Sequencing Center for Infectious Disease"/>
            <person name="Wu L."/>
            <person name="Ma J."/>
        </authorList>
    </citation>
    <scope>NUCLEOTIDE SEQUENCE [LARGE SCALE GENOMIC DNA]</scope>
    <source>
        <strain evidence="3 4">CGMCC 1.12543</strain>
    </source>
</reference>
<evidence type="ECO:0000313" key="3">
    <source>
        <dbReference type="EMBL" id="MFC5970368.1"/>
    </source>
</evidence>
<comment type="caution">
    <text evidence="3">The sequence shown here is derived from an EMBL/GenBank/DDBJ whole genome shotgun (WGS) entry which is preliminary data.</text>
</comment>
<dbReference type="PANTHER" id="PTHR13947">
    <property type="entry name" value="GNAT FAMILY N-ACETYLTRANSFERASE"/>
    <property type="match status" value="1"/>
</dbReference>
<dbReference type="PROSITE" id="PS51186">
    <property type="entry name" value="GNAT"/>
    <property type="match status" value="1"/>
</dbReference>
<evidence type="ECO:0000313" key="4">
    <source>
        <dbReference type="Proteomes" id="UP001596099"/>
    </source>
</evidence>
<dbReference type="InterPro" id="IPR000182">
    <property type="entry name" value="GNAT_dom"/>
</dbReference>
<dbReference type="InterPro" id="IPR050769">
    <property type="entry name" value="NAT_camello-type"/>
</dbReference>